<sequence length="370" mass="40721">MASHAFGRDAGAITISVPEYNTLLDTGRKYHALRQALLIGGATNESLDILISSTSLPTPDLTPNDSPIDEPTPDHSGDSEWAPAPTALPFVPQVPPNSTSNRCQQTLPPLETTLDRYHLPPPDTACVEGGPLAELIEGSQEYGDACSESPAVKRSLVITGLSPTATLQRVAKVLKGGAILQMYLSKRSCSAHVSFVDPIAAECFLEYAQTNEIYIQGKKVAVSWDSQQRYIKPKMANLIAFSGLTRNLVIRFAREEWTAQGIREDLDHIHQLEIVDLFFRNGHAYISLNSIQHALTARTCMHSQLKYKRLKIDSWPDDCAQPLPLPALKQPPYLLPVLPTAGPQNRYAALYSGSEESQQSQDLLQFSDYE</sequence>
<protein>
    <recommendedName>
        <fullName evidence="4">RRM domain-containing protein</fullName>
    </recommendedName>
</protein>
<feature type="compositionally biased region" description="Polar residues" evidence="1">
    <location>
        <begin position="54"/>
        <end position="65"/>
    </location>
</feature>
<evidence type="ECO:0000313" key="2">
    <source>
        <dbReference type="EMBL" id="KIW66349.1"/>
    </source>
</evidence>
<evidence type="ECO:0000313" key="3">
    <source>
        <dbReference type="Proteomes" id="UP000054266"/>
    </source>
</evidence>
<dbReference type="CDD" id="cd12261">
    <property type="entry name" value="RRM1_3_MRN1"/>
    <property type="match status" value="1"/>
</dbReference>
<dbReference type="AlphaFoldDB" id="A0A0D2G2K5"/>
<dbReference type="GO" id="GO:0003676">
    <property type="term" value="F:nucleic acid binding"/>
    <property type="evidence" value="ECO:0007669"/>
    <property type="project" value="InterPro"/>
</dbReference>
<dbReference type="InterPro" id="IPR012677">
    <property type="entry name" value="Nucleotide-bd_a/b_plait_sf"/>
</dbReference>
<dbReference type="InterPro" id="IPR035979">
    <property type="entry name" value="RBD_domain_sf"/>
</dbReference>
<accession>A0A0D2G2K5</accession>
<dbReference type="EMBL" id="KN846959">
    <property type="protein sequence ID" value="KIW66349.1"/>
    <property type="molecule type" value="Genomic_DNA"/>
</dbReference>
<dbReference type="Gene3D" id="3.30.70.330">
    <property type="match status" value="1"/>
</dbReference>
<feature type="region of interest" description="Disordered" evidence="1">
    <location>
        <begin position="54"/>
        <end position="84"/>
    </location>
</feature>
<dbReference type="Proteomes" id="UP000054266">
    <property type="component" value="Unassembled WGS sequence"/>
</dbReference>
<dbReference type="SUPFAM" id="SSF54928">
    <property type="entry name" value="RNA-binding domain, RBD"/>
    <property type="match status" value="1"/>
</dbReference>
<name>A0A0D2G2K5_9EURO</name>
<organism evidence="2 3">
    <name type="scientific">Phialophora macrospora</name>
    <dbReference type="NCBI Taxonomy" id="1851006"/>
    <lineage>
        <taxon>Eukaryota</taxon>
        <taxon>Fungi</taxon>
        <taxon>Dikarya</taxon>
        <taxon>Ascomycota</taxon>
        <taxon>Pezizomycotina</taxon>
        <taxon>Eurotiomycetes</taxon>
        <taxon>Chaetothyriomycetidae</taxon>
        <taxon>Chaetothyriales</taxon>
        <taxon>Herpotrichiellaceae</taxon>
        <taxon>Phialophora</taxon>
    </lineage>
</organism>
<dbReference type="STRING" id="5601.A0A0D2G2K5"/>
<dbReference type="HOGENOM" id="CLU_043434_0_0_1"/>
<evidence type="ECO:0008006" key="4">
    <source>
        <dbReference type="Google" id="ProtNLM"/>
    </source>
</evidence>
<proteinExistence type="predicted"/>
<gene>
    <name evidence="2" type="ORF">PV04_05685</name>
</gene>
<reference evidence="2 3" key="1">
    <citation type="submission" date="2015-01" db="EMBL/GenBank/DDBJ databases">
        <title>The Genome Sequence of Capronia semiimmersa CBS27337.</title>
        <authorList>
            <consortium name="The Broad Institute Genomics Platform"/>
            <person name="Cuomo C."/>
            <person name="de Hoog S."/>
            <person name="Gorbushina A."/>
            <person name="Stielow B."/>
            <person name="Teixiera M."/>
            <person name="Abouelleil A."/>
            <person name="Chapman S.B."/>
            <person name="Priest M."/>
            <person name="Young S.K."/>
            <person name="Wortman J."/>
            <person name="Nusbaum C."/>
            <person name="Birren B."/>
        </authorList>
    </citation>
    <scope>NUCLEOTIDE SEQUENCE [LARGE SCALE GENOMIC DNA]</scope>
    <source>
        <strain evidence="2 3">CBS 27337</strain>
    </source>
</reference>
<evidence type="ECO:0000256" key="1">
    <source>
        <dbReference type="SAM" id="MobiDB-lite"/>
    </source>
</evidence>
<keyword evidence="3" id="KW-1185">Reference proteome</keyword>